<gene>
    <name evidence="9" type="ORF">ERX55_05660</name>
</gene>
<dbReference type="GO" id="GO:0022857">
    <property type="term" value="F:transmembrane transporter activity"/>
    <property type="evidence" value="ECO:0007669"/>
    <property type="project" value="InterPro"/>
</dbReference>
<dbReference type="GO" id="GO:0005886">
    <property type="term" value="C:plasma membrane"/>
    <property type="evidence" value="ECO:0007669"/>
    <property type="project" value="UniProtKB-SubCell"/>
</dbReference>
<evidence type="ECO:0000256" key="4">
    <source>
        <dbReference type="ARBA" id="ARBA00022989"/>
    </source>
</evidence>
<evidence type="ECO:0000256" key="6">
    <source>
        <dbReference type="ARBA" id="ARBA00034125"/>
    </source>
</evidence>
<comment type="caution">
    <text evidence="9">The sequence shown here is derived from an EMBL/GenBank/DDBJ whole genome shotgun (WGS) entry which is preliminary data.</text>
</comment>
<keyword evidence="4 7" id="KW-1133">Transmembrane helix</keyword>
<reference evidence="9 10" key="1">
    <citation type="submission" date="2019-01" db="EMBL/GenBank/DDBJ databases">
        <title>Draft genome sequences of the type strains of six Macrococcus species.</title>
        <authorList>
            <person name="Mazhar S."/>
            <person name="Altermann E."/>
            <person name="Hill C."/>
            <person name="Mcauliffe O."/>
        </authorList>
    </citation>
    <scope>NUCLEOTIDE SEQUENCE [LARGE SCALE GENOMIC DNA]</scope>
    <source>
        <strain evidence="9 10">ATCC 51825</strain>
    </source>
</reference>
<dbReference type="Proteomes" id="UP000294843">
    <property type="component" value="Unassembled WGS sequence"/>
</dbReference>
<feature type="transmembrane region" description="Helical" evidence="7">
    <location>
        <begin position="195"/>
        <end position="216"/>
    </location>
</feature>
<evidence type="ECO:0000256" key="1">
    <source>
        <dbReference type="ARBA" id="ARBA00004651"/>
    </source>
</evidence>
<name>A0A4R6C0E3_9STAP</name>
<dbReference type="Pfam" id="PF06738">
    <property type="entry name" value="ThrE"/>
    <property type="match status" value="1"/>
</dbReference>
<dbReference type="InterPro" id="IPR010619">
    <property type="entry name" value="ThrE-like_N"/>
</dbReference>
<dbReference type="EMBL" id="SCWF01000004">
    <property type="protein sequence ID" value="TDM14417.1"/>
    <property type="molecule type" value="Genomic_DNA"/>
</dbReference>
<dbReference type="AlphaFoldDB" id="A0A4R6C0E3"/>
<evidence type="ECO:0000313" key="10">
    <source>
        <dbReference type="Proteomes" id="UP000294843"/>
    </source>
</evidence>
<comment type="subcellular location">
    <subcellularLocation>
        <location evidence="1">Cell membrane</location>
        <topology evidence="1">Multi-pass membrane protein</topology>
    </subcellularLocation>
</comment>
<feature type="domain" description="Threonine/serine exporter-like N-terminal" evidence="8">
    <location>
        <begin position="14"/>
        <end position="242"/>
    </location>
</feature>
<keyword evidence="5 7" id="KW-0472">Membrane</keyword>
<dbReference type="PANTHER" id="PTHR34390">
    <property type="entry name" value="UPF0442 PROTEIN YJJB-RELATED"/>
    <property type="match status" value="1"/>
</dbReference>
<dbReference type="OrthoDB" id="9813917at2"/>
<protein>
    <submittedName>
        <fullName evidence="9">Threonine/serine exporter</fullName>
    </submittedName>
</protein>
<keyword evidence="2" id="KW-1003">Cell membrane</keyword>
<comment type="similarity">
    <text evidence="6">Belongs to the ThrE exporter (TC 2.A.79) family.</text>
</comment>
<dbReference type="InterPro" id="IPR050539">
    <property type="entry name" value="ThrE_Dicarb/AminoAcid_Exp"/>
</dbReference>
<evidence type="ECO:0000256" key="7">
    <source>
        <dbReference type="SAM" id="Phobius"/>
    </source>
</evidence>
<dbReference type="GO" id="GO:0015744">
    <property type="term" value="P:succinate transport"/>
    <property type="evidence" value="ECO:0007669"/>
    <property type="project" value="TreeGrafter"/>
</dbReference>
<accession>A0A4R6C0E3</accession>
<evidence type="ECO:0000313" key="9">
    <source>
        <dbReference type="EMBL" id="TDM14417.1"/>
    </source>
</evidence>
<proteinExistence type="inferred from homology"/>
<evidence type="ECO:0000259" key="8">
    <source>
        <dbReference type="Pfam" id="PF06738"/>
    </source>
</evidence>
<keyword evidence="10" id="KW-1185">Reference proteome</keyword>
<dbReference type="PANTHER" id="PTHR34390:SF2">
    <property type="entry name" value="SUCCINATE TRANSPORTER SUBUNIT YJJP-RELATED"/>
    <property type="match status" value="1"/>
</dbReference>
<evidence type="ECO:0000256" key="3">
    <source>
        <dbReference type="ARBA" id="ARBA00022692"/>
    </source>
</evidence>
<feature type="transmembrane region" description="Helical" evidence="7">
    <location>
        <begin position="169"/>
        <end position="189"/>
    </location>
</feature>
<organism evidence="9 10">
    <name type="scientific">Macrococcus bovicus</name>
    <dbReference type="NCBI Taxonomy" id="69968"/>
    <lineage>
        <taxon>Bacteria</taxon>
        <taxon>Bacillati</taxon>
        <taxon>Bacillota</taxon>
        <taxon>Bacilli</taxon>
        <taxon>Bacillales</taxon>
        <taxon>Staphylococcaceae</taxon>
        <taxon>Macrococcus</taxon>
    </lineage>
</organism>
<keyword evidence="3 7" id="KW-0812">Transmembrane</keyword>
<evidence type="ECO:0000256" key="2">
    <source>
        <dbReference type="ARBA" id="ARBA00022475"/>
    </source>
</evidence>
<evidence type="ECO:0000256" key="5">
    <source>
        <dbReference type="ARBA" id="ARBA00023136"/>
    </source>
</evidence>
<sequence length="244" mass="26479">MELNINKHEEYLKDVIILAGEILLESGAGGYRIEQTMNQIARHFGYADCNSFVTNTVINFSLHDLTYPRVKRVTARNTNLIKVSRVNAVAHQITSDQLTVEEALEKLKVIQDQSESYPAHYKAVASALVGLSFLYLQSGDMQNIATAMIAAAAGFFVKERVASIVQSLFIPEFIGALLIAFIVIAMNHGLTDPELSVTLIAAVMPIVPGVLITNSLQDLLAGNLMMALTKGLEAAVTSFAIGQV</sequence>